<reference evidence="1 2" key="1">
    <citation type="journal article" date="2019" name="Int. J. Syst. Evol. Microbiol.">
        <title>The Global Catalogue of Microorganisms (GCM) 10K type strain sequencing project: providing services to taxonomists for standard genome sequencing and annotation.</title>
        <authorList>
            <consortium name="The Broad Institute Genomics Platform"/>
            <consortium name="The Broad Institute Genome Sequencing Center for Infectious Disease"/>
            <person name="Wu L."/>
            <person name="Ma J."/>
        </authorList>
    </citation>
    <scope>NUCLEOTIDE SEQUENCE [LARGE SCALE GENOMIC DNA]</scope>
    <source>
        <strain evidence="1 2">JCM 13518</strain>
    </source>
</reference>
<dbReference type="EMBL" id="BAAAME010000002">
    <property type="protein sequence ID" value="GAA1731007.1"/>
    <property type="molecule type" value="Genomic_DNA"/>
</dbReference>
<evidence type="ECO:0000313" key="2">
    <source>
        <dbReference type="Proteomes" id="UP001501057"/>
    </source>
</evidence>
<dbReference type="Pfam" id="PF13376">
    <property type="entry name" value="OmdA"/>
    <property type="match status" value="1"/>
</dbReference>
<dbReference type="RefSeq" id="WP_344198284.1">
    <property type="nucleotide sequence ID" value="NZ_BAAAME010000002.1"/>
</dbReference>
<organism evidence="1 2">
    <name type="scientific">Aeromicrobium alkaliterrae</name>
    <dbReference type="NCBI Taxonomy" id="302168"/>
    <lineage>
        <taxon>Bacteria</taxon>
        <taxon>Bacillati</taxon>
        <taxon>Actinomycetota</taxon>
        <taxon>Actinomycetes</taxon>
        <taxon>Propionibacteriales</taxon>
        <taxon>Nocardioidaceae</taxon>
        <taxon>Aeromicrobium</taxon>
    </lineage>
</organism>
<proteinExistence type="predicted"/>
<name>A0ABN2JLE5_9ACTN</name>
<gene>
    <name evidence="1" type="ORF">GCM10009710_09530</name>
</gene>
<comment type="caution">
    <text evidence="1">The sequence shown here is derived from an EMBL/GenBank/DDBJ whole genome shotgun (WGS) entry which is preliminary data.</text>
</comment>
<evidence type="ECO:0000313" key="1">
    <source>
        <dbReference type="EMBL" id="GAA1731007.1"/>
    </source>
</evidence>
<keyword evidence="2" id="KW-1185">Reference proteome</keyword>
<accession>A0ABN2JLE5</accession>
<dbReference type="Proteomes" id="UP001501057">
    <property type="component" value="Unassembled WGS sequence"/>
</dbReference>
<sequence>MSIHDDPSLHPASATEWADWLEAHHADARGVWVRIDDRTGRDGRLSYEDSVCEALRWGWVDGQTRSGEDRGSQIRFTPRQARSAWAATNKARVARLEADGRMEPAGAAAIEAAKANGMWTVLDGPEAGLEPPELTSELDAQPEARAFWDALSVSARKFALTQVALARTDETRQARIAKIVDQCAAGVRPDR</sequence>
<protein>
    <submittedName>
        <fullName evidence="1">YdeI/OmpD-associated family protein</fullName>
    </submittedName>
</protein>